<dbReference type="Pfam" id="PF00293">
    <property type="entry name" value="NUDIX"/>
    <property type="match status" value="1"/>
</dbReference>
<dbReference type="Proteomes" id="UP000245647">
    <property type="component" value="Unassembled WGS sequence"/>
</dbReference>
<evidence type="ECO:0000256" key="6">
    <source>
        <dbReference type="ARBA" id="ARBA00032162"/>
    </source>
</evidence>
<dbReference type="EMBL" id="QEAS01000033">
    <property type="protein sequence ID" value="PWG78145.1"/>
    <property type="molecule type" value="Genomic_DNA"/>
</dbReference>
<evidence type="ECO:0000313" key="11">
    <source>
        <dbReference type="Proteomes" id="UP000245647"/>
    </source>
</evidence>
<keyword evidence="5 8" id="KW-0378">Hydrolase</keyword>
<dbReference type="PANTHER" id="PTHR11839:SF18">
    <property type="entry name" value="NUDIX HYDROLASE DOMAIN-CONTAINING PROTEIN"/>
    <property type="match status" value="1"/>
</dbReference>
<accession>A0A2U2P9X3</accession>
<comment type="cofactor">
    <cofactor evidence="2">
        <name>Mg(2+)</name>
        <dbReference type="ChEBI" id="CHEBI:18420"/>
    </cofactor>
</comment>
<dbReference type="GO" id="GO:0016462">
    <property type="term" value="F:pyrophosphatase activity"/>
    <property type="evidence" value="ECO:0007669"/>
    <property type="project" value="UniProtKB-ARBA"/>
</dbReference>
<dbReference type="PROSITE" id="PS00893">
    <property type="entry name" value="NUDIX_BOX"/>
    <property type="match status" value="1"/>
</dbReference>
<comment type="similarity">
    <text evidence="3">Belongs to the Nudix hydrolase family. NudK subfamily.</text>
</comment>
<dbReference type="InterPro" id="IPR020476">
    <property type="entry name" value="Nudix_hydrolase"/>
</dbReference>
<evidence type="ECO:0000313" key="10">
    <source>
        <dbReference type="EMBL" id="PWG78145.1"/>
    </source>
</evidence>
<dbReference type="Gene3D" id="3.90.79.10">
    <property type="entry name" value="Nucleoside Triphosphate Pyrophosphohydrolase"/>
    <property type="match status" value="1"/>
</dbReference>
<keyword evidence="11" id="KW-1185">Reference proteome</keyword>
<evidence type="ECO:0000259" key="9">
    <source>
        <dbReference type="PROSITE" id="PS51462"/>
    </source>
</evidence>
<dbReference type="SUPFAM" id="SSF55811">
    <property type="entry name" value="Nudix"/>
    <property type="match status" value="1"/>
</dbReference>
<dbReference type="InterPro" id="IPR015797">
    <property type="entry name" value="NUDIX_hydrolase-like_dom_sf"/>
</dbReference>
<proteinExistence type="inferred from homology"/>
<evidence type="ECO:0000256" key="2">
    <source>
        <dbReference type="ARBA" id="ARBA00001946"/>
    </source>
</evidence>
<dbReference type="PRINTS" id="PR00502">
    <property type="entry name" value="NUDIXFAMILY"/>
</dbReference>
<dbReference type="RefSeq" id="WP_109418308.1">
    <property type="nucleotide sequence ID" value="NZ_QEAS01000033.1"/>
</dbReference>
<dbReference type="InterPro" id="IPR020084">
    <property type="entry name" value="NUDIX_hydrolase_CS"/>
</dbReference>
<reference evidence="10 11" key="1">
    <citation type="submission" date="2018-04" db="EMBL/GenBank/DDBJ databases">
        <title>Pedobacter chongqingensis sp. nov., isolated from a rottenly hemp rope.</title>
        <authorList>
            <person name="Cai Y."/>
        </authorList>
    </citation>
    <scope>NUCLEOTIDE SEQUENCE [LARGE SCALE GENOMIC DNA]</scope>
    <source>
        <strain evidence="10 11">FJ4-8</strain>
    </source>
</reference>
<evidence type="ECO:0000256" key="4">
    <source>
        <dbReference type="ARBA" id="ARBA00016377"/>
    </source>
</evidence>
<evidence type="ECO:0000256" key="5">
    <source>
        <dbReference type="ARBA" id="ARBA00022801"/>
    </source>
</evidence>
<comment type="caution">
    <text evidence="10">The sequence shown here is derived from an EMBL/GenBank/DDBJ whole genome shotgun (WGS) entry which is preliminary data.</text>
</comment>
<dbReference type="GO" id="GO:0005829">
    <property type="term" value="C:cytosol"/>
    <property type="evidence" value="ECO:0007669"/>
    <property type="project" value="TreeGrafter"/>
</dbReference>
<dbReference type="GO" id="GO:0006753">
    <property type="term" value="P:nucleoside phosphate metabolic process"/>
    <property type="evidence" value="ECO:0007669"/>
    <property type="project" value="TreeGrafter"/>
</dbReference>
<sequence>MSDPLKWEKLSSKYLVREKWATLRVDACRMPDGTQIDDYYVLEYPDWVNAIAVTEDNEVLLIRQYRHAAEEVFLEVPGGCVDPGETPEQAVKRELLEETGYAFETLEPMGHVYANPSTAGNKTYSYLLTGGKKVQEQHLDGREEIEVLKVSIDELKDLLLNNKILQALHVTAILYGLNKLGLLK</sequence>
<evidence type="ECO:0000256" key="8">
    <source>
        <dbReference type="RuleBase" id="RU003476"/>
    </source>
</evidence>
<dbReference type="InterPro" id="IPR000086">
    <property type="entry name" value="NUDIX_hydrolase_dom"/>
</dbReference>
<dbReference type="GO" id="GO:0019693">
    <property type="term" value="P:ribose phosphate metabolic process"/>
    <property type="evidence" value="ECO:0007669"/>
    <property type="project" value="TreeGrafter"/>
</dbReference>
<evidence type="ECO:0000256" key="7">
    <source>
        <dbReference type="ARBA" id="ARBA00032272"/>
    </source>
</evidence>
<dbReference type="PANTHER" id="PTHR11839">
    <property type="entry name" value="UDP/ADP-SUGAR PYROPHOSPHATASE"/>
    <property type="match status" value="1"/>
</dbReference>
<evidence type="ECO:0000256" key="3">
    <source>
        <dbReference type="ARBA" id="ARBA00007275"/>
    </source>
</evidence>
<comment type="catalytic activity">
    <reaction evidence="1">
        <text>GDP-alpha-D-mannose + H2O = alpha-D-mannose 1-phosphate + GMP + 2 H(+)</text>
        <dbReference type="Rhea" id="RHEA:27978"/>
        <dbReference type="ChEBI" id="CHEBI:15377"/>
        <dbReference type="ChEBI" id="CHEBI:15378"/>
        <dbReference type="ChEBI" id="CHEBI:57527"/>
        <dbReference type="ChEBI" id="CHEBI:58115"/>
        <dbReference type="ChEBI" id="CHEBI:58409"/>
    </reaction>
</comment>
<protein>
    <recommendedName>
        <fullName evidence="4">GDP-mannose pyrophosphatase</fullName>
    </recommendedName>
    <alternativeName>
        <fullName evidence="6">GDP-mannose hydrolase</fullName>
    </alternativeName>
    <alternativeName>
        <fullName evidence="7">GDPMK</fullName>
    </alternativeName>
</protein>
<dbReference type="AlphaFoldDB" id="A0A2U2P9X3"/>
<organism evidence="10 11">
    <name type="scientific">Pararcticibacter amylolyticus</name>
    <dbReference type="NCBI Taxonomy" id="2173175"/>
    <lineage>
        <taxon>Bacteria</taxon>
        <taxon>Pseudomonadati</taxon>
        <taxon>Bacteroidota</taxon>
        <taxon>Sphingobacteriia</taxon>
        <taxon>Sphingobacteriales</taxon>
        <taxon>Sphingobacteriaceae</taxon>
        <taxon>Pararcticibacter</taxon>
    </lineage>
</organism>
<dbReference type="CDD" id="cd03424">
    <property type="entry name" value="NUDIX_ADPRase_Nudt5_UGPPase_Nudt14"/>
    <property type="match status" value="1"/>
</dbReference>
<gene>
    <name evidence="10" type="ORF">DDR33_23815</name>
</gene>
<evidence type="ECO:0000256" key="1">
    <source>
        <dbReference type="ARBA" id="ARBA00000847"/>
    </source>
</evidence>
<dbReference type="PROSITE" id="PS51462">
    <property type="entry name" value="NUDIX"/>
    <property type="match status" value="1"/>
</dbReference>
<feature type="domain" description="Nudix hydrolase" evidence="9">
    <location>
        <begin position="43"/>
        <end position="172"/>
    </location>
</feature>
<dbReference type="OrthoDB" id="9806150at2"/>
<name>A0A2U2P9X3_9SPHI</name>